<name>A0A4P6UIN8_9BURK</name>
<feature type="transmembrane region" description="Helical" evidence="8">
    <location>
        <begin position="334"/>
        <end position="355"/>
    </location>
</feature>
<dbReference type="RefSeq" id="WP_131277958.1">
    <property type="nucleotide sequence ID" value="NZ_CP031395.1"/>
</dbReference>
<evidence type="ECO:0000313" key="11">
    <source>
        <dbReference type="Proteomes" id="UP000292939"/>
    </source>
</evidence>
<dbReference type="KEGG" id="hgr:DW355_03405"/>
<dbReference type="GO" id="GO:0044874">
    <property type="term" value="P:lipoprotein localization to outer membrane"/>
    <property type="evidence" value="ECO:0007669"/>
    <property type="project" value="TreeGrafter"/>
</dbReference>
<evidence type="ECO:0000256" key="4">
    <source>
        <dbReference type="ARBA" id="ARBA00022692"/>
    </source>
</evidence>
<feature type="domain" description="ABC3 transporter permease C-terminal" evidence="9">
    <location>
        <begin position="338"/>
        <end position="466"/>
    </location>
</feature>
<evidence type="ECO:0000256" key="7">
    <source>
        <dbReference type="SAM" id="MobiDB-lite"/>
    </source>
</evidence>
<dbReference type="GO" id="GO:0098797">
    <property type="term" value="C:plasma membrane protein complex"/>
    <property type="evidence" value="ECO:0007669"/>
    <property type="project" value="TreeGrafter"/>
</dbReference>
<feature type="transmembrane region" description="Helical" evidence="8">
    <location>
        <begin position="437"/>
        <end position="456"/>
    </location>
</feature>
<sequence>MNLFDLAWRNLLRNRRRSLLTLGALAVSAMALVIFGGYVATLISALQTETVRETGHLQIMRKGFLDFGRGNTARYAIRDHAQWIARIRADAELQPLLRVVTPVLQVQGVAGNFASGASSTFSGMGWLPADRDELLAWAGAGLPLPPRANLLRADQPQGGVIGLGLAQLLALCEALELRDCVNPPKDAASDAPAMADDLSALARQAGTAEAASASGPGQSTADTQPGIELLSSTSGGAPSVLRMDILRTERQGVRELDVSFVAMPLGLAERLVFGPGGQGASAIVVQLAETAQLPVARARLRALLDAHPGGADLEVRDFTEVQPQYLQVVGMFQALFRFVALLMGVVTLFSVANAVGMSVGERVGEIGTLRSLGFRRGHVRRMFILEGVLIGLLGALLGVVAGVLLSEYVINQAGWSWTPPGRVVPVPVGVDVFGHPALLAGTVLVLAGLAALSSLLPANRAARMQIVEALRHV</sequence>
<evidence type="ECO:0000256" key="6">
    <source>
        <dbReference type="ARBA" id="ARBA00023136"/>
    </source>
</evidence>
<dbReference type="OrthoDB" id="9770036at2"/>
<evidence type="ECO:0000256" key="8">
    <source>
        <dbReference type="SAM" id="Phobius"/>
    </source>
</evidence>
<evidence type="ECO:0000259" key="9">
    <source>
        <dbReference type="Pfam" id="PF02687"/>
    </source>
</evidence>
<dbReference type="InterPro" id="IPR003838">
    <property type="entry name" value="ABC3_permease_C"/>
</dbReference>
<evidence type="ECO:0000256" key="2">
    <source>
        <dbReference type="ARBA" id="ARBA00005236"/>
    </source>
</evidence>
<proteinExistence type="inferred from homology"/>
<dbReference type="Pfam" id="PF02687">
    <property type="entry name" value="FtsX"/>
    <property type="match status" value="1"/>
</dbReference>
<keyword evidence="3" id="KW-1003">Cell membrane</keyword>
<feature type="transmembrane region" description="Helical" evidence="8">
    <location>
        <begin position="383"/>
        <end position="405"/>
    </location>
</feature>
<organism evidence="10 11">
    <name type="scientific">Hylemonella gracilis</name>
    <dbReference type="NCBI Taxonomy" id="80880"/>
    <lineage>
        <taxon>Bacteria</taxon>
        <taxon>Pseudomonadati</taxon>
        <taxon>Pseudomonadota</taxon>
        <taxon>Betaproteobacteria</taxon>
        <taxon>Burkholderiales</taxon>
        <taxon>Comamonadaceae</taxon>
        <taxon>Hylemonella</taxon>
    </lineage>
</organism>
<dbReference type="InterPro" id="IPR051447">
    <property type="entry name" value="Lipoprotein-release_system"/>
</dbReference>
<comment type="similarity">
    <text evidence="2">Belongs to the ABC-4 integral membrane protein family. LolC/E subfamily.</text>
</comment>
<dbReference type="AlphaFoldDB" id="A0A4P6UIN8"/>
<evidence type="ECO:0000256" key="1">
    <source>
        <dbReference type="ARBA" id="ARBA00004651"/>
    </source>
</evidence>
<evidence type="ECO:0000256" key="3">
    <source>
        <dbReference type="ARBA" id="ARBA00022475"/>
    </source>
</evidence>
<feature type="region of interest" description="Disordered" evidence="7">
    <location>
        <begin position="205"/>
        <end position="235"/>
    </location>
</feature>
<comment type="subcellular location">
    <subcellularLocation>
        <location evidence="1">Cell membrane</location>
        <topology evidence="1">Multi-pass membrane protein</topology>
    </subcellularLocation>
</comment>
<dbReference type="Proteomes" id="UP000292939">
    <property type="component" value="Chromosome"/>
</dbReference>
<gene>
    <name evidence="10" type="ORF">DW355_03405</name>
</gene>
<evidence type="ECO:0000256" key="5">
    <source>
        <dbReference type="ARBA" id="ARBA00022989"/>
    </source>
</evidence>
<dbReference type="PANTHER" id="PTHR30489:SF0">
    <property type="entry name" value="LIPOPROTEIN-RELEASING SYSTEM TRANSMEMBRANE PROTEIN LOLE"/>
    <property type="match status" value="1"/>
</dbReference>
<dbReference type="EMBL" id="CP031395">
    <property type="protein sequence ID" value="QBK03950.1"/>
    <property type="molecule type" value="Genomic_DNA"/>
</dbReference>
<keyword evidence="6 8" id="KW-0472">Membrane</keyword>
<reference evidence="10 11" key="1">
    <citation type="submission" date="2018-07" db="EMBL/GenBank/DDBJ databases">
        <title>Exploring interactions and the metabolic potential of the ultra-small soil bacteria Hylemonella gracilis.</title>
        <authorList>
            <person name="Tyc O."/>
            <person name="Kulkarni P."/>
            <person name="Gawehns F."/>
            <person name="Hundscheid M."/>
            <person name="Zweers H."/>
            <person name="Garbeva P."/>
        </authorList>
    </citation>
    <scope>NUCLEOTIDE SEQUENCE [LARGE SCALE GENOMIC DNA]</scope>
    <source>
        <strain evidence="10 11">NS1</strain>
    </source>
</reference>
<accession>A0A4P6UIN8</accession>
<feature type="transmembrane region" description="Helical" evidence="8">
    <location>
        <begin position="20"/>
        <end position="43"/>
    </location>
</feature>
<evidence type="ECO:0000313" key="10">
    <source>
        <dbReference type="EMBL" id="QBK03950.1"/>
    </source>
</evidence>
<dbReference type="PANTHER" id="PTHR30489">
    <property type="entry name" value="LIPOPROTEIN-RELEASING SYSTEM TRANSMEMBRANE PROTEIN LOLE"/>
    <property type="match status" value="1"/>
</dbReference>
<keyword evidence="4 8" id="KW-0812">Transmembrane</keyword>
<protein>
    <submittedName>
        <fullName evidence="10">ABC transporter permease</fullName>
    </submittedName>
</protein>
<keyword evidence="5 8" id="KW-1133">Transmembrane helix</keyword>